<sequence>MVAEGPAPAEPTLAGYRLLRRIASGERAEVFLASVDRTTDAAPDEPAPLVVVRVYDTAAAGEAIAVEVEAMSTDASGSLPELFDIATFDDGRCVLAVERLTGPSVARIIAERTLTPGEAVTILAPIVVAVAELARSGFAHTRLSPGDVLLDGQGRPRLVGLGGLQRLPTTVHARTPLLRAGHVALADLIDDVLAATRPAEPLAPVAELLHDRLATRPFTPCEAELERALFAAAAPTAVGGITVTARRSALPTRMSPPLDDASGVGVSGDDPEVSAPSRERRNGMQTLLALAQWPAFLACARASIPATSAERPAAGVRSRLQSAVRRRRPTLIVGGLVGGGVLVLLLTLVPPATARVEPAAGSTGAILTEAEAPAEQPSVEASVVAGPDGADAADGANAADGGDAAVPSGATSSEEIVAAVAALLARRAECFESLDLECLSEVLQPGSASESDDVAAMATARDGGESMPAFDTTRVAVTAQMGAAALVSVPYAAGEREPASLLVMRGETGWRLREIFD</sequence>
<dbReference type="Proteomes" id="UP000244729">
    <property type="component" value="Chromosome"/>
</dbReference>
<feature type="domain" description="Protein kinase" evidence="2">
    <location>
        <begin position="16"/>
        <end position="297"/>
    </location>
</feature>
<dbReference type="EMBL" id="CP028913">
    <property type="protein sequence ID" value="AWB95469.1"/>
    <property type="molecule type" value="Genomic_DNA"/>
</dbReference>
<evidence type="ECO:0000313" key="3">
    <source>
        <dbReference type="EMBL" id="AWB95469.1"/>
    </source>
</evidence>
<keyword evidence="4" id="KW-1185">Reference proteome</keyword>
<dbReference type="AlphaFoldDB" id="A0A2S0WVU6"/>
<dbReference type="SUPFAM" id="SSF56112">
    <property type="entry name" value="Protein kinase-like (PK-like)"/>
    <property type="match status" value="1"/>
</dbReference>
<dbReference type="InterPro" id="IPR000719">
    <property type="entry name" value="Prot_kinase_dom"/>
</dbReference>
<dbReference type="PROSITE" id="PS50011">
    <property type="entry name" value="PROTEIN_KINASE_DOM"/>
    <property type="match status" value="1"/>
</dbReference>
<proteinExistence type="predicted"/>
<feature type="compositionally biased region" description="Low complexity" evidence="1">
    <location>
        <begin position="385"/>
        <end position="405"/>
    </location>
</feature>
<dbReference type="Gene3D" id="1.10.510.10">
    <property type="entry name" value="Transferase(Phosphotransferase) domain 1"/>
    <property type="match status" value="1"/>
</dbReference>
<dbReference type="GO" id="GO:0005524">
    <property type="term" value="F:ATP binding"/>
    <property type="evidence" value="ECO:0007669"/>
    <property type="project" value="InterPro"/>
</dbReference>
<evidence type="ECO:0000259" key="2">
    <source>
        <dbReference type="PROSITE" id="PS50011"/>
    </source>
</evidence>
<protein>
    <recommendedName>
        <fullName evidence="2">Protein kinase domain-containing protein</fullName>
    </recommendedName>
</protein>
<feature type="region of interest" description="Disordered" evidence="1">
    <location>
        <begin position="371"/>
        <end position="408"/>
    </location>
</feature>
<accession>A0A2S0WVU6</accession>
<evidence type="ECO:0000313" key="4">
    <source>
        <dbReference type="Proteomes" id="UP000244729"/>
    </source>
</evidence>
<gene>
    <name evidence="3" type="ORF">DCE93_07185</name>
</gene>
<dbReference type="KEGG" id="agm:DCE93_07185"/>
<name>A0A2S0WVU6_9MICO</name>
<feature type="compositionally biased region" description="Low complexity" evidence="1">
    <location>
        <begin position="259"/>
        <end position="268"/>
    </location>
</feature>
<reference evidence="3 4" key="1">
    <citation type="submission" date="2018-04" db="EMBL/GenBank/DDBJ databases">
        <authorList>
            <person name="Li J."/>
        </authorList>
    </citation>
    <scope>NUCLEOTIDE SEQUENCE [LARGE SCALE GENOMIC DNA]</scope>
    <source>
        <strain evidence="4">30A</strain>
    </source>
</reference>
<evidence type="ECO:0000256" key="1">
    <source>
        <dbReference type="SAM" id="MobiDB-lite"/>
    </source>
</evidence>
<organism evidence="3 4">
    <name type="scientific">Agromyces badenianii</name>
    <dbReference type="NCBI Taxonomy" id="2080742"/>
    <lineage>
        <taxon>Bacteria</taxon>
        <taxon>Bacillati</taxon>
        <taxon>Actinomycetota</taxon>
        <taxon>Actinomycetes</taxon>
        <taxon>Micrococcales</taxon>
        <taxon>Microbacteriaceae</taxon>
        <taxon>Agromyces</taxon>
    </lineage>
</organism>
<dbReference type="GO" id="GO:0004672">
    <property type="term" value="F:protein kinase activity"/>
    <property type="evidence" value="ECO:0007669"/>
    <property type="project" value="InterPro"/>
</dbReference>
<feature type="region of interest" description="Disordered" evidence="1">
    <location>
        <begin position="251"/>
        <end position="278"/>
    </location>
</feature>
<dbReference type="InterPro" id="IPR011009">
    <property type="entry name" value="Kinase-like_dom_sf"/>
</dbReference>